<comment type="similarity">
    <text evidence="6">Belongs to the actin family. ARP1 subfamily.</text>
</comment>
<dbReference type="GO" id="GO:0005524">
    <property type="term" value="F:ATP binding"/>
    <property type="evidence" value="ECO:0007669"/>
    <property type="project" value="UniProtKB-KW"/>
</dbReference>
<dbReference type="InterPro" id="IPR004000">
    <property type="entry name" value="Actin"/>
</dbReference>
<evidence type="ECO:0000256" key="6">
    <source>
        <dbReference type="ARBA" id="ARBA00038483"/>
    </source>
</evidence>
<dbReference type="SMART" id="SM00268">
    <property type="entry name" value="ACTIN"/>
    <property type="match status" value="1"/>
</dbReference>
<comment type="caution">
    <text evidence="10">The sequence shown here is derived from an EMBL/GenBank/DDBJ whole genome shotgun (WGS) entry which is preliminary data.</text>
</comment>
<evidence type="ECO:0000256" key="1">
    <source>
        <dbReference type="ARBA" id="ARBA00004245"/>
    </source>
</evidence>
<dbReference type="GO" id="GO:0005869">
    <property type="term" value="C:dynactin complex"/>
    <property type="evidence" value="ECO:0007669"/>
    <property type="project" value="UniProtKB-ARBA"/>
</dbReference>
<keyword evidence="11" id="KW-1185">Reference proteome</keyword>
<evidence type="ECO:0000256" key="7">
    <source>
        <dbReference type="ARBA" id="ARBA00073387"/>
    </source>
</evidence>
<dbReference type="PROSITE" id="PS00406">
    <property type="entry name" value="ACTINS_1"/>
    <property type="match status" value="1"/>
</dbReference>
<dbReference type="InterPro" id="IPR043129">
    <property type="entry name" value="ATPase_NBD"/>
</dbReference>
<evidence type="ECO:0000256" key="8">
    <source>
        <dbReference type="ARBA" id="ARBA00076361"/>
    </source>
</evidence>
<evidence type="ECO:0000256" key="4">
    <source>
        <dbReference type="ARBA" id="ARBA00022840"/>
    </source>
</evidence>
<proteinExistence type="inferred from homology"/>
<dbReference type="SUPFAM" id="SSF53067">
    <property type="entry name" value="Actin-like ATPase domain"/>
    <property type="match status" value="2"/>
</dbReference>
<protein>
    <recommendedName>
        <fullName evidence="7">Centractin</fullName>
    </recommendedName>
    <alternativeName>
        <fullName evidence="8">Actin-like protein</fullName>
    </alternativeName>
    <alternativeName>
        <fullName evidence="9">Actin-related protein 1</fullName>
    </alternativeName>
</protein>
<keyword evidence="2" id="KW-0963">Cytoplasm</keyword>
<accession>A0AAV9ZZA5</accession>
<evidence type="ECO:0000256" key="9">
    <source>
        <dbReference type="ARBA" id="ARBA00083222"/>
    </source>
</evidence>
<name>A0AAV9ZZA5_9AGAR</name>
<dbReference type="FunFam" id="3.30.420.40:FF:000148">
    <property type="entry name" value="Actin, alpha skeletal muscle"/>
    <property type="match status" value="1"/>
</dbReference>
<dbReference type="PRINTS" id="PR00190">
    <property type="entry name" value="ACTIN"/>
</dbReference>
<dbReference type="InterPro" id="IPR004001">
    <property type="entry name" value="Actin_CS"/>
</dbReference>
<dbReference type="Gene3D" id="3.90.640.10">
    <property type="entry name" value="Actin, Chain A, domain 4"/>
    <property type="match status" value="1"/>
</dbReference>
<dbReference type="AlphaFoldDB" id="A0AAV9ZZA5"/>
<dbReference type="PANTHER" id="PTHR11937">
    <property type="entry name" value="ACTIN"/>
    <property type="match status" value="1"/>
</dbReference>
<sequence length="377" mass="41519">MADDKLAAIVIENGTGMTKAGFAGYDAPRAVFPSVIGYSRQAVIGVGSGVESKNSYVGDEAQSKRGILALNYPIEGGIITNWDDMEKIWQFAISNELRTSPEQHAVLLTESPLNPADKREKMASVMFETFNVPAFYVQMPAVLSLYYGKPTGLVIDSGHGASYVVPIYQGSALRHAIMPLDISGRDITECLVRNFNERGFNIASPAEYEIVREIKEKRCYVALDYEQEIRDVDTSTALETSFELPDGRILDRGTERLRAPETLFQPSVCGLEGSGIHETAYSSIARCDPDMHRSLYSHVSLCGGNTMFPGLAERLKKELKSLAPAKFEVRVVAHADRKYAAWIGGSILGSLSTFDNISISRQEYDEFGPAIVHRKCL</sequence>
<dbReference type="FunFam" id="3.30.420.40:FF:000058">
    <property type="entry name" value="Putative actin-related protein 5"/>
    <property type="match status" value="1"/>
</dbReference>
<evidence type="ECO:0000256" key="3">
    <source>
        <dbReference type="ARBA" id="ARBA00022741"/>
    </source>
</evidence>
<reference evidence="10 11" key="1">
    <citation type="journal article" date="2024" name="J Genomics">
        <title>Draft genome sequencing and assembly of Favolaschia claudopus CIRM-BRFM 2984 isolated from oak limbs.</title>
        <authorList>
            <person name="Navarro D."/>
            <person name="Drula E."/>
            <person name="Chaduli D."/>
            <person name="Cazenave R."/>
            <person name="Ahrendt S."/>
            <person name="Wang J."/>
            <person name="Lipzen A."/>
            <person name="Daum C."/>
            <person name="Barry K."/>
            <person name="Grigoriev I.V."/>
            <person name="Favel A."/>
            <person name="Rosso M.N."/>
            <person name="Martin F."/>
        </authorList>
    </citation>
    <scope>NUCLEOTIDE SEQUENCE [LARGE SCALE GENOMIC DNA]</scope>
    <source>
        <strain evidence="10 11">CIRM-BRFM 2984</strain>
    </source>
</reference>
<keyword evidence="3" id="KW-0547">Nucleotide-binding</keyword>
<dbReference type="FunFam" id="3.90.640.10:FF:000007">
    <property type="entry name" value="Actin like 7B"/>
    <property type="match status" value="1"/>
</dbReference>
<dbReference type="Proteomes" id="UP001362999">
    <property type="component" value="Unassembled WGS sequence"/>
</dbReference>
<evidence type="ECO:0000256" key="2">
    <source>
        <dbReference type="ARBA" id="ARBA00022490"/>
    </source>
</evidence>
<evidence type="ECO:0000256" key="5">
    <source>
        <dbReference type="ARBA" id="ARBA00023212"/>
    </source>
</evidence>
<comment type="subcellular location">
    <subcellularLocation>
        <location evidence="1">Cytoplasm</location>
        <location evidence="1">Cytoskeleton</location>
    </subcellularLocation>
</comment>
<evidence type="ECO:0000313" key="10">
    <source>
        <dbReference type="EMBL" id="KAK6996524.1"/>
    </source>
</evidence>
<gene>
    <name evidence="10" type="ORF">R3P38DRAFT_1964290</name>
</gene>
<dbReference type="Pfam" id="PF00022">
    <property type="entry name" value="Actin"/>
    <property type="match status" value="1"/>
</dbReference>
<dbReference type="Gene3D" id="3.30.420.40">
    <property type="match status" value="2"/>
</dbReference>
<keyword evidence="4" id="KW-0067">ATP-binding</keyword>
<dbReference type="EMBL" id="JAWWNJ010000097">
    <property type="protein sequence ID" value="KAK6996524.1"/>
    <property type="molecule type" value="Genomic_DNA"/>
</dbReference>
<keyword evidence="5" id="KW-0206">Cytoskeleton</keyword>
<organism evidence="10 11">
    <name type="scientific">Favolaschia claudopus</name>
    <dbReference type="NCBI Taxonomy" id="2862362"/>
    <lineage>
        <taxon>Eukaryota</taxon>
        <taxon>Fungi</taxon>
        <taxon>Dikarya</taxon>
        <taxon>Basidiomycota</taxon>
        <taxon>Agaricomycotina</taxon>
        <taxon>Agaricomycetes</taxon>
        <taxon>Agaricomycetidae</taxon>
        <taxon>Agaricales</taxon>
        <taxon>Marasmiineae</taxon>
        <taxon>Mycenaceae</taxon>
        <taxon>Favolaschia</taxon>
    </lineage>
</organism>
<evidence type="ECO:0000313" key="11">
    <source>
        <dbReference type="Proteomes" id="UP001362999"/>
    </source>
</evidence>